<keyword evidence="4" id="KW-0732">Signal</keyword>
<feature type="signal peptide" evidence="4">
    <location>
        <begin position="1"/>
        <end position="16"/>
    </location>
</feature>
<name>A0A7R9BFF5_9CRUS</name>
<evidence type="ECO:0008006" key="7">
    <source>
        <dbReference type="Google" id="ProtNLM"/>
    </source>
</evidence>
<gene>
    <name evidence="5" type="ORF">NMOB1V02_LOCUS2122</name>
</gene>
<dbReference type="OrthoDB" id="3367at2759"/>
<sequence>MLQGLWLLALPAYVRGDAAARLNTDDADKWSTLAHYRSRELPSPFLEIKTQFSTREGIYKRINLAEYSKPIRIPYNTQPGASTPVRVSFVTIPDSSANDEKICFNVGRDLYVYPYKGIRKVGFMRLSVVKYGFSRHASDITRPVDKRMYKGTSPTCHDFNLSTASSDGVALLVGFSEGQIQLIDPIKKELSKLFNEERQIDRTKVTCLRWVPGSKNEFLVSHSSGYMYVYNEELPCGTAPPLYQVVKQGERLTVHSCKTKATRNPVYRWMIGDGNSGCVNEFAFSPCRKYLAVVSQDGFLQVFNFVSMELVGYARSYFGGLLCVCWSPDSRYVVTGGEDDLVTVWSLHEKRTVARGQGHRSWVSVVAFDPFTSLYEDVVSGGDQHCITCYRFGSIGQDTQLCLWDLTDDVLKQPAAKSRTSMIFGATGIPLTSSAVNHTDLSAVSQRLSAVTIDAKEPRKIEKRNFSFGRSSDKNAMKAGVDSSCNSQWIEDPVRLIGSPACPRLDECPLLEPLVCKKVSYERLTALVFKEDCFVVACQDGIISPWARPDRSICSMEML</sequence>
<evidence type="ECO:0000256" key="2">
    <source>
        <dbReference type="ARBA" id="ARBA00022737"/>
    </source>
</evidence>
<dbReference type="EMBL" id="CAJPEX010000229">
    <property type="protein sequence ID" value="CAG0914426.1"/>
    <property type="molecule type" value="Genomic_DNA"/>
</dbReference>
<reference evidence="5" key="1">
    <citation type="submission" date="2020-11" db="EMBL/GenBank/DDBJ databases">
        <authorList>
            <person name="Tran Van P."/>
        </authorList>
    </citation>
    <scope>NUCLEOTIDE SEQUENCE</scope>
</reference>
<dbReference type="PANTHER" id="PTHR14107">
    <property type="entry name" value="WD REPEAT PROTEIN"/>
    <property type="match status" value="1"/>
</dbReference>
<dbReference type="EMBL" id="OA882266">
    <property type="protein sequence ID" value="CAD7274274.1"/>
    <property type="molecule type" value="Genomic_DNA"/>
</dbReference>
<keyword evidence="2" id="KW-0677">Repeat</keyword>
<feature type="repeat" description="WD" evidence="3">
    <location>
        <begin position="314"/>
        <end position="355"/>
    </location>
</feature>
<dbReference type="AlphaFoldDB" id="A0A7R9BFF5"/>
<dbReference type="Proteomes" id="UP000678499">
    <property type="component" value="Unassembled WGS sequence"/>
</dbReference>
<dbReference type="Pfam" id="PF00400">
    <property type="entry name" value="WD40"/>
    <property type="match status" value="2"/>
</dbReference>
<proteinExistence type="predicted"/>
<dbReference type="SMART" id="SM00320">
    <property type="entry name" value="WD40"/>
    <property type="match status" value="4"/>
</dbReference>
<feature type="chain" id="PRO_5036209996" description="WD repeat-containing protein 20" evidence="4">
    <location>
        <begin position="17"/>
        <end position="559"/>
    </location>
</feature>
<protein>
    <recommendedName>
        <fullName evidence="7">WD repeat-containing protein 20</fullName>
    </recommendedName>
</protein>
<dbReference type="InterPro" id="IPR001680">
    <property type="entry name" value="WD40_rpt"/>
</dbReference>
<evidence type="ECO:0000313" key="5">
    <source>
        <dbReference type="EMBL" id="CAD7274274.1"/>
    </source>
</evidence>
<accession>A0A7R9BFF5</accession>
<evidence type="ECO:0000256" key="1">
    <source>
        <dbReference type="ARBA" id="ARBA00022574"/>
    </source>
</evidence>
<evidence type="ECO:0000256" key="3">
    <source>
        <dbReference type="PROSITE-ProRule" id="PRU00221"/>
    </source>
</evidence>
<dbReference type="PROSITE" id="PS50294">
    <property type="entry name" value="WD_REPEATS_REGION"/>
    <property type="match status" value="1"/>
</dbReference>
<dbReference type="SUPFAM" id="SSF50978">
    <property type="entry name" value="WD40 repeat-like"/>
    <property type="match status" value="1"/>
</dbReference>
<dbReference type="InterPro" id="IPR036322">
    <property type="entry name" value="WD40_repeat_dom_sf"/>
</dbReference>
<dbReference type="InterPro" id="IPR015943">
    <property type="entry name" value="WD40/YVTN_repeat-like_dom_sf"/>
</dbReference>
<keyword evidence="6" id="KW-1185">Reference proteome</keyword>
<keyword evidence="1 3" id="KW-0853">WD repeat</keyword>
<dbReference type="InterPro" id="IPR051362">
    <property type="entry name" value="WD_repeat_creC_regulators"/>
</dbReference>
<organism evidence="5">
    <name type="scientific">Notodromas monacha</name>
    <dbReference type="NCBI Taxonomy" id="399045"/>
    <lineage>
        <taxon>Eukaryota</taxon>
        <taxon>Metazoa</taxon>
        <taxon>Ecdysozoa</taxon>
        <taxon>Arthropoda</taxon>
        <taxon>Crustacea</taxon>
        <taxon>Oligostraca</taxon>
        <taxon>Ostracoda</taxon>
        <taxon>Podocopa</taxon>
        <taxon>Podocopida</taxon>
        <taxon>Cypridocopina</taxon>
        <taxon>Cypridoidea</taxon>
        <taxon>Cyprididae</taxon>
        <taxon>Notodromas</taxon>
    </lineage>
</organism>
<dbReference type="Gene3D" id="2.130.10.10">
    <property type="entry name" value="YVTN repeat-like/Quinoprotein amine dehydrogenase"/>
    <property type="match status" value="1"/>
</dbReference>
<dbReference type="PANTHER" id="PTHR14107:SF16">
    <property type="entry name" value="AT02583P"/>
    <property type="match status" value="1"/>
</dbReference>
<evidence type="ECO:0000256" key="4">
    <source>
        <dbReference type="SAM" id="SignalP"/>
    </source>
</evidence>
<dbReference type="PROSITE" id="PS50082">
    <property type="entry name" value="WD_REPEATS_2"/>
    <property type="match status" value="1"/>
</dbReference>
<evidence type="ECO:0000313" key="6">
    <source>
        <dbReference type="Proteomes" id="UP000678499"/>
    </source>
</evidence>